<accession>A0A0H3ZT79</accession>
<protein>
    <submittedName>
        <fullName evidence="1">Uncharacterized protein</fullName>
    </submittedName>
</protein>
<reference evidence="1" key="1">
    <citation type="journal article" date="2015" name="MBio">
        <title>Eco-Evolutionary Dynamics of Episomes among Ecologically Cohesive Bacterial Populations.</title>
        <authorList>
            <person name="Xue H."/>
            <person name="Cordero O.X."/>
            <person name="Camas F.M."/>
            <person name="Trimble W."/>
            <person name="Meyer F."/>
            <person name="Guglielmini J."/>
            <person name="Rocha E.P."/>
            <person name="Polz M.F."/>
        </authorList>
    </citation>
    <scope>NUCLEOTIDE SEQUENCE</scope>
    <source>
        <strain evidence="1">FF_307</strain>
    </source>
</reference>
<sequence length="133" mass="14882">MSQTTPPLFGHYVLNDALDPSGFIDITSTAKDAGFYFPYTGISQQAYFQAVDVPDVIIECSKEKLTLQLLKLARRAARKVPAQSQVPFTVCQPPSLDNLYVNRSLDLIASIERDRHDQPMLIITTKEDEVHDA</sequence>
<name>A0A0H3ZT79_9VIBR</name>
<proteinExistence type="predicted"/>
<organism evidence="1">
    <name type="scientific">Vibrio sp. FF_307</name>
    <dbReference type="NCBI Taxonomy" id="1652834"/>
    <lineage>
        <taxon>Bacteria</taxon>
        <taxon>Pseudomonadati</taxon>
        <taxon>Pseudomonadota</taxon>
        <taxon>Gammaproteobacteria</taxon>
        <taxon>Vibrionales</taxon>
        <taxon>Vibrionaceae</taxon>
        <taxon>Vibrio</taxon>
    </lineage>
</organism>
<dbReference type="EMBL" id="KP795512">
    <property type="protein sequence ID" value="AKN36791.1"/>
    <property type="molecule type" value="Genomic_DNA"/>
</dbReference>
<dbReference type="AlphaFoldDB" id="A0A0H3ZT79"/>
<evidence type="ECO:0000313" key="1">
    <source>
        <dbReference type="EMBL" id="AKN36791.1"/>
    </source>
</evidence>